<dbReference type="SMART" id="SM00475">
    <property type="entry name" value="53EXOc"/>
    <property type="match status" value="1"/>
</dbReference>
<dbReference type="GO" id="GO:0006302">
    <property type="term" value="P:double-strand break repair"/>
    <property type="evidence" value="ECO:0007669"/>
    <property type="project" value="TreeGrafter"/>
</dbReference>
<evidence type="ECO:0000256" key="6">
    <source>
        <dbReference type="ARBA" id="ARBA00022705"/>
    </source>
</evidence>
<dbReference type="InterPro" id="IPR020046">
    <property type="entry name" value="5-3_exonucl_a-hlix_arch_N"/>
</dbReference>
<dbReference type="FunFam" id="1.10.150.20:FF:000002">
    <property type="entry name" value="DNA polymerase I"/>
    <property type="match status" value="1"/>
</dbReference>
<evidence type="ECO:0000256" key="9">
    <source>
        <dbReference type="ARBA" id="ARBA00022801"/>
    </source>
</evidence>
<dbReference type="SUPFAM" id="SSF53098">
    <property type="entry name" value="Ribonuclease H-like"/>
    <property type="match status" value="1"/>
</dbReference>
<evidence type="ECO:0000313" key="20">
    <source>
        <dbReference type="Proteomes" id="UP000798488"/>
    </source>
</evidence>
<dbReference type="Pfam" id="PF02739">
    <property type="entry name" value="5_3_exonuc_N"/>
    <property type="match status" value="1"/>
</dbReference>
<keyword evidence="8 16" id="KW-0227">DNA damage</keyword>
<dbReference type="InterPro" id="IPR008918">
    <property type="entry name" value="HhH2"/>
</dbReference>
<name>A0A9D3AY53_9FIRM</name>
<dbReference type="InterPro" id="IPR029060">
    <property type="entry name" value="PIN-like_dom_sf"/>
</dbReference>
<evidence type="ECO:0000256" key="8">
    <source>
        <dbReference type="ARBA" id="ARBA00022763"/>
    </source>
</evidence>
<accession>A0A9D3AY53</accession>
<dbReference type="RefSeq" id="WP_161822129.1">
    <property type="nucleotide sequence ID" value="NZ_LSRS01000003.1"/>
</dbReference>
<sequence length="883" mass="99316">MCPNNFLIIDGNSLAHRAFHAIPHLCTSDGTETNAVYGFTNMLFKVLKKIKPDYIAVAFDKSKITFRHDSYAAYKANRMATPPELRPQFPLLKEVLCHMRISILELDNFEADDIIGTLASLAEASDLEAVILTSDGDALQLVSPRVRVLLTKKGITEMEEYDEGRVWDRYGVSPVQIIDIKGLMGDTSDNIPGVPGIGEKTALKLIQEHGTLEDVIADVDKLPARWRNKLVEHRDQALLSKKLATIERQVPLNVQIEQFKWRGPDYPALLDIFSRLEFKTLIHNIINKANERDNNDKPPEQTVAEQDELDTYFVQYQKVSSPEELLQVRKAAITSGMVMLELAGSRQTGISYAALAATDDGTVYILPVQEQAKALDTILDICDDPQIKIICADGKEALWLLHRHNRSLQGLEFDLLLADYLLNPSVSQNTLMDLALQYLQLILPTAGEAATAARVDILWRLKQLMHQKLVDTGMDRLYYEVEMPLVTVLADMEMEGVAVDPQILCSMAEETGQQIDSLVQEIYQLAGEEFNLNSPKQLGDILFNKMGLPVLKKTKTGFSTDASVLEELASAHVIVDKILNYRQLAKLKSTYIDGLFGLINPTSGKIHTTFHQNVTATGRLSSSNPNLQNIPIRMEEGRKIRRVFVPHQPGNLILTADYSQIELRILAHLSGDPNLISAFIQGQDIHTRTASEVFNVPLEQVTTEMRSRAKAVNFGIVYGISDFGLARDIKVSRAEAGKYIRSYFERYSGVKDFIDRKIAEAREKGYTTTMLNRRRYLPDLQSRNRVTRAFGERTAINTPIQGSAADIIKLAMVRIYRELKSRCLATKMILQVHDELIFDTPAEELPVVKDLVKEYMENALQLNVPLVVDLKLGPNWYDVRKVT</sequence>
<comment type="caution">
    <text evidence="19">The sequence shown here is derived from an EMBL/GenBank/DDBJ whole genome shotgun (WGS) entry which is preliminary data.</text>
</comment>
<keyword evidence="7" id="KW-0540">Nuclease</keyword>
<dbReference type="InterPro" id="IPR054690">
    <property type="entry name" value="DNA_polI_exonuclease"/>
</dbReference>
<comment type="function">
    <text evidence="16">In addition to polymerase activity, this DNA polymerase exhibits 5'-3' exonuclease activity.</text>
</comment>
<keyword evidence="11 16" id="KW-0239">DNA-directed DNA polymerase</keyword>
<evidence type="ECO:0000256" key="1">
    <source>
        <dbReference type="ARBA" id="ARBA00007705"/>
    </source>
</evidence>
<keyword evidence="20" id="KW-1185">Reference proteome</keyword>
<evidence type="ECO:0000256" key="12">
    <source>
        <dbReference type="ARBA" id="ARBA00023125"/>
    </source>
</evidence>
<protein>
    <recommendedName>
        <fullName evidence="3 15">DNA polymerase I</fullName>
        <ecNumber evidence="2 15">2.7.7.7</ecNumber>
    </recommendedName>
</protein>
<evidence type="ECO:0000256" key="14">
    <source>
        <dbReference type="ARBA" id="ARBA00049244"/>
    </source>
</evidence>
<evidence type="ECO:0000256" key="11">
    <source>
        <dbReference type="ARBA" id="ARBA00022932"/>
    </source>
</evidence>
<dbReference type="GO" id="GO:0003887">
    <property type="term" value="F:DNA-directed DNA polymerase activity"/>
    <property type="evidence" value="ECO:0007669"/>
    <property type="project" value="UniProtKB-UniRule"/>
</dbReference>
<keyword evidence="6 16" id="KW-0235">DNA replication</keyword>
<keyword evidence="9 16" id="KW-0378">Hydrolase</keyword>
<dbReference type="InterPro" id="IPR036279">
    <property type="entry name" value="5-3_exonuclease_C_sf"/>
</dbReference>
<dbReference type="SMART" id="SM00482">
    <property type="entry name" value="POLAc"/>
    <property type="match status" value="1"/>
</dbReference>
<reference evidence="19" key="1">
    <citation type="submission" date="2016-02" db="EMBL/GenBank/DDBJ databases">
        <title>Draft Genome Sequence of Sporotomaculum syntrophicum Strain FB, a Syntrophic Benzoate Degrader.</title>
        <authorList>
            <person name="Nobu M.K."/>
            <person name="Narihiro T."/>
            <person name="Qiu Y.-L."/>
            <person name="Ohashi A."/>
            <person name="Liu W.-T."/>
            <person name="Yuji S."/>
        </authorList>
    </citation>
    <scope>NUCLEOTIDE SEQUENCE</scope>
    <source>
        <strain evidence="19">FB</strain>
    </source>
</reference>
<dbReference type="InterPro" id="IPR020045">
    <property type="entry name" value="DNA_polI_H3TH"/>
</dbReference>
<keyword evidence="13 16" id="KW-0234">DNA repair</keyword>
<evidence type="ECO:0000256" key="2">
    <source>
        <dbReference type="ARBA" id="ARBA00012417"/>
    </source>
</evidence>
<dbReference type="SUPFAM" id="SSF47807">
    <property type="entry name" value="5' to 3' exonuclease, C-terminal subdomain"/>
    <property type="match status" value="1"/>
</dbReference>
<dbReference type="PANTHER" id="PTHR10133:SF27">
    <property type="entry name" value="DNA POLYMERASE NU"/>
    <property type="match status" value="1"/>
</dbReference>
<dbReference type="PANTHER" id="PTHR10133">
    <property type="entry name" value="DNA POLYMERASE I"/>
    <property type="match status" value="1"/>
</dbReference>
<dbReference type="OrthoDB" id="9806424at2"/>
<dbReference type="NCBIfam" id="TIGR00593">
    <property type="entry name" value="pola"/>
    <property type="match status" value="1"/>
</dbReference>
<comment type="subunit">
    <text evidence="16">Single-chain monomer with multiple functions.</text>
</comment>
<evidence type="ECO:0000256" key="10">
    <source>
        <dbReference type="ARBA" id="ARBA00022839"/>
    </source>
</evidence>
<dbReference type="PRINTS" id="PR00868">
    <property type="entry name" value="DNAPOLI"/>
</dbReference>
<dbReference type="FunFam" id="1.10.150.20:FF:000003">
    <property type="entry name" value="DNA polymerase I"/>
    <property type="match status" value="1"/>
</dbReference>
<evidence type="ECO:0000259" key="18">
    <source>
        <dbReference type="SMART" id="SM00482"/>
    </source>
</evidence>
<dbReference type="InterPro" id="IPR002298">
    <property type="entry name" value="DNA_polymerase_A"/>
</dbReference>
<dbReference type="SMART" id="SM00279">
    <property type="entry name" value="HhH2"/>
    <property type="match status" value="1"/>
</dbReference>
<evidence type="ECO:0000256" key="3">
    <source>
        <dbReference type="ARBA" id="ARBA00020311"/>
    </source>
</evidence>
<dbReference type="PROSITE" id="PS00447">
    <property type="entry name" value="DNA_POLYMERASE_A"/>
    <property type="match status" value="1"/>
</dbReference>
<proteinExistence type="inferred from homology"/>
<gene>
    <name evidence="19" type="primary">polA_3</name>
    <name evidence="16" type="synonym">polA</name>
    <name evidence="19" type="ORF">SPSYN_01837</name>
</gene>
<feature type="domain" description="DNA-directed DNA polymerase family A palm" evidence="18">
    <location>
        <begin position="637"/>
        <end position="844"/>
    </location>
</feature>
<dbReference type="Gene3D" id="3.40.50.1010">
    <property type="entry name" value="5'-nuclease"/>
    <property type="match status" value="1"/>
</dbReference>
<dbReference type="InterPro" id="IPR001098">
    <property type="entry name" value="DNA-dir_DNA_pol_A_palm_dom"/>
</dbReference>
<dbReference type="NCBIfam" id="NF004397">
    <property type="entry name" value="PRK05755.1"/>
    <property type="match status" value="1"/>
</dbReference>
<dbReference type="InterPro" id="IPR019760">
    <property type="entry name" value="DNA-dir_DNA_pol_A_CS"/>
</dbReference>
<evidence type="ECO:0000256" key="4">
    <source>
        <dbReference type="ARBA" id="ARBA00022679"/>
    </source>
</evidence>
<keyword evidence="4 16" id="KW-0808">Transferase</keyword>
<keyword evidence="10 16" id="KW-0269">Exonuclease</keyword>
<dbReference type="GO" id="GO:0006261">
    <property type="term" value="P:DNA-templated DNA replication"/>
    <property type="evidence" value="ECO:0007669"/>
    <property type="project" value="UniProtKB-UniRule"/>
</dbReference>
<dbReference type="Gene3D" id="1.20.1060.10">
    <property type="entry name" value="Taq DNA Polymerase, Chain T, domain 4"/>
    <property type="match status" value="1"/>
</dbReference>
<comment type="similarity">
    <text evidence="1 16">Belongs to the DNA polymerase type-A family.</text>
</comment>
<dbReference type="CDD" id="cd09898">
    <property type="entry name" value="H3TH_53EXO"/>
    <property type="match status" value="1"/>
</dbReference>
<dbReference type="GO" id="GO:0003677">
    <property type="term" value="F:DNA binding"/>
    <property type="evidence" value="ECO:0007669"/>
    <property type="project" value="UniProtKB-UniRule"/>
</dbReference>
<evidence type="ECO:0000256" key="15">
    <source>
        <dbReference type="NCBIfam" id="TIGR00593"/>
    </source>
</evidence>
<dbReference type="InterPro" id="IPR002421">
    <property type="entry name" value="5-3_exonuclease"/>
</dbReference>
<dbReference type="FunFam" id="3.40.50.1010:FF:000001">
    <property type="entry name" value="DNA polymerase I"/>
    <property type="match status" value="1"/>
</dbReference>
<dbReference type="EMBL" id="LSRS01000003">
    <property type="protein sequence ID" value="KAF1085692.1"/>
    <property type="molecule type" value="Genomic_DNA"/>
</dbReference>
<dbReference type="SUPFAM" id="SSF88723">
    <property type="entry name" value="PIN domain-like"/>
    <property type="match status" value="1"/>
</dbReference>
<comment type="catalytic activity">
    <reaction evidence="14 16">
        <text>DNA(n) + a 2'-deoxyribonucleoside 5'-triphosphate = DNA(n+1) + diphosphate</text>
        <dbReference type="Rhea" id="RHEA:22508"/>
        <dbReference type="Rhea" id="RHEA-COMP:17339"/>
        <dbReference type="Rhea" id="RHEA-COMP:17340"/>
        <dbReference type="ChEBI" id="CHEBI:33019"/>
        <dbReference type="ChEBI" id="CHEBI:61560"/>
        <dbReference type="ChEBI" id="CHEBI:173112"/>
        <dbReference type="EC" id="2.7.7.7"/>
    </reaction>
</comment>
<feature type="domain" description="5'-3' exonuclease" evidence="17">
    <location>
        <begin position="4"/>
        <end position="262"/>
    </location>
</feature>
<dbReference type="InterPro" id="IPR043502">
    <property type="entry name" value="DNA/RNA_pol_sf"/>
</dbReference>
<dbReference type="EC" id="2.7.7.7" evidence="2 15"/>
<keyword evidence="5 16" id="KW-0548">Nucleotidyltransferase</keyword>
<dbReference type="SUPFAM" id="SSF56672">
    <property type="entry name" value="DNA/RNA polymerases"/>
    <property type="match status" value="1"/>
</dbReference>
<dbReference type="Gene3D" id="1.10.150.20">
    <property type="entry name" value="5' to 3' exonuclease, C-terminal subdomain"/>
    <property type="match status" value="2"/>
</dbReference>
<evidence type="ECO:0000256" key="7">
    <source>
        <dbReference type="ARBA" id="ARBA00022722"/>
    </source>
</evidence>
<dbReference type="FunFam" id="1.20.1060.10:FF:000001">
    <property type="entry name" value="DNA polymerase I"/>
    <property type="match status" value="1"/>
</dbReference>
<evidence type="ECO:0000256" key="16">
    <source>
        <dbReference type="RuleBase" id="RU004460"/>
    </source>
</evidence>
<evidence type="ECO:0000256" key="5">
    <source>
        <dbReference type="ARBA" id="ARBA00022695"/>
    </source>
</evidence>
<dbReference type="CDD" id="cd09859">
    <property type="entry name" value="PIN_53EXO"/>
    <property type="match status" value="1"/>
</dbReference>
<evidence type="ECO:0000259" key="17">
    <source>
        <dbReference type="SMART" id="SM00475"/>
    </source>
</evidence>
<evidence type="ECO:0000256" key="13">
    <source>
        <dbReference type="ARBA" id="ARBA00023204"/>
    </source>
</evidence>
<dbReference type="AlphaFoldDB" id="A0A9D3AY53"/>
<dbReference type="Pfam" id="PF01367">
    <property type="entry name" value="5_3_exonuc"/>
    <property type="match status" value="1"/>
</dbReference>
<dbReference type="Proteomes" id="UP000798488">
    <property type="component" value="Unassembled WGS sequence"/>
</dbReference>
<evidence type="ECO:0000313" key="19">
    <source>
        <dbReference type="EMBL" id="KAF1085692.1"/>
    </source>
</evidence>
<dbReference type="Gene3D" id="3.30.420.10">
    <property type="entry name" value="Ribonuclease H-like superfamily/Ribonuclease H"/>
    <property type="match status" value="1"/>
</dbReference>
<dbReference type="InterPro" id="IPR036397">
    <property type="entry name" value="RNaseH_sf"/>
</dbReference>
<dbReference type="GO" id="GO:0008409">
    <property type="term" value="F:5'-3' exonuclease activity"/>
    <property type="evidence" value="ECO:0007669"/>
    <property type="project" value="UniProtKB-UniRule"/>
</dbReference>
<dbReference type="InterPro" id="IPR018320">
    <property type="entry name" value="DNA_polymerase_1"/>
</dbReference>
<dbReference type="Pfam" id="PF22619">
    <property type="entry name" value="DNA_polI_exo1"/>
    <property type="match status" value="1"/>
</dbReference>
<dbReference type="InterPro" id="IPR012337">
    <property type="entry name" value="RNaseH-like_sf"/>
</dbReference>
<dbReference type="Pfam" id="PF00476">
    <property type="entry name" value="DNA_pol_A"/>
    <property type="match status" value="1"/>
</dbReference>
<organism evidence="19 20">
    <name type="scientific">Sporotomaculum syntrophicum</name>
    <dbReference type="NCBI Taxonomy" id="182264"/>
    <lineage>
        <taxon>Bacteria</taxon>
        <taxon>Bacillati</taxon>
        <taxon>Bacillota</taxon>
        <taxon>Clostridia</taxon>
        <taxon>Eubacteriales</taxon>
        <taxon>Desulfallaceae</taxon>
        <taxon>Sporotomaculum</taxon>
    </lineage>
</organism>
<dbReference type="Gene3D" id="3.30.70.370">
    <property type="match status" value="1"/>
</dbReference>
<dbReference type="CDD" id="cd08637">
    <property type="entry name" value="DNA_pol_A_pol_I_C"/>
    <property type="match status" value="1"/>
</dbReference>
<dbReference type="CDD" id="cd06140">
    <property type="entry name" value="DNA_polA_I_Bacillus_like_exo"/>
    <property type="match status" value="1"/>
</dbReference>
<keyword evidence="12 16" id="KW-0238">DNA-binding</keyword>